<dbReference type="Proteomes" id="UP000288805">
    <property type="component" value="Unassembled WGS sequence"/>
</dbReference>
<dbReference type="OrthoDB" id="17536at2759"/>
<reference evidence="1 2" key="1">
    <citation type="journal article" date="2018" name="PLoS Genet.">
        <title>Population sequencing reveals clonal diversity and ancestral inbreeding in the grapevine cultivar Chardonnay.</title>
        <authorList>
            <person name="Roach M.J."/>
            <person name="Johnson D.L."/>
            <person name="Bohlmann J."/>
            <person name="van Vuuren H.J."/>
            <person name="Jones S.J."/>
            <person name="Pretorius I.S."/>
            <person name="Schmidt S.A."/>
            <person name="Borneman A.R."/>
        </authorList>
    </citation>
    <scope>NUCLEOTIDE SEQUENCE [LARGE SCALE GENOMIC DNA]</scope>
    <source>
        <strain evidence="2">cv. Chardonnay</strain>
        <tissue evidence="1">Leaf</tissue>
    </source>
</reference>
<evidence type="ECO:0000313" key="2">
    <source>
        <dbReference type="Proteomes" id="UP000288805"/>
    </source>
</evidence>
<comment type="caution">
    <text evidence="1">The sequence shown here is derived from an EMBL/GenBank/DDBJ whole genome shotgun (WGS) entry which is preliminary data.</text>
</comment>
<proteinExistence type="predicted"/>
<dbReference type="AlphaFoldDB" id="A0A438IXZ2"/>
<name>A0A438IXZ2_VITVI</name>
<protein>
    <submittedName>
        <fullName evidence="1">Uncharacterized protein</fullName>
    </submittedName>
</protein>
<organism evidence="1 2">
    <name type="scientific">Vitis vinifera</name>
    <name type="common">Grape</name>
    <dbReference type="NCBI Taxonomy" id="29760"/>
    <lineage>
        <taxon>Eukaryota</taxon>
        <taxon>Viridiplantae</taxon>
        <taxon>Streptophyta</taxon>
        <taxon>Embryophyta</taxon>
        <taxon>Tracheophyta</taxon>
        <taxon>Spermatophyta</taxon>
        <taxon>Magnoliopsida</taxon>
        <taxon>eudicotyledons</taxon>
        <taxon>Gunneridae</taxon>
        <taxon>Pentapetalae</taxon>
        <taxon>rosids</taxon>
        <taxon>Vitales</taxon>
        <taxon>Vitaceae</taxon>
        <taxon>Viteae</taxon>
        <taxon>Vitis</taxon>
    </lineage>
</organism>
<dbReference type="PANTHER" id="PTHR37227:SF2">
    <property type="entry name" value="OS01G0219000 PROTEIN"/>
    <property type="match status" value="1"/>
</dbReference>
<evidence type="ECO:0000313" key="1">
    <source>
        <dbReference type="EMBL" id="RVX01576.1"/>
    </source>
</evidence>
<gene>
    <name evidence="1" type="ORF">CK203_017428</name>
</gene>
<dbReference type="PANTHER" id="PTHR37227">
    <property type="entry name" value="OS01G0219000 PROTEIN"/>
    <property type="match status" value="1"/>
</dbReference>
<sequence>MDSVQSWNFCGKLSPDETFVFKMETSLKRKEHSDGSNSSPLLKGLDYFLSGSMVDGLAATLLS</sequence>
<dbReference type="EMBL" id="QGNW01000075">
    <property type="protein sequence ID" value="RVX01576.1"/>
    <property type="molecule type" value="Genomic_DNA"/>
</dbReference>
<accession>A0A438IXZ2</accession>